<dbReference type="InterPro" id="IPR050263">
    <property type="entry name" value="Bact_Fimbrial_Adh_Pro"/>
</dbReference>
<dbReference type="PANTHER" id="PTHR33420">
    <property type="entry name" value="FIMBRIAL SUBUNIT ELFA-RELATED"/>
    <property type="match status" value="1"/>
</dbReference>
<evidence type="ECO:0000313" key="3">
    <source>
        <dbReference type="EMBL" id="MFC0226926.1"/>
    </source>
</evidence>
<dbReference type="SUPFAM" id="SSF49401">
    <property type="entry name" value="Bacterial adhesins"/>
    <property type="match status" value="1"/>
</dbReference>
<reference evidence="3 4" key="1">
    <citation type="submission" date="2024-09" db="EMBL/GenBank/DDBJ databases">
        <authorList>
            <person name="Sun Q."/>
            <person name="Mori K."/>
        </authorList>
    </citation>
    <scope>NUCLEOTIDE SEQUENCE [LARGE SCALE GENOMIC DNA]</scope>
    <source>
        <strain evidence="3 4">CCM 8626</strain>
    </source>
</reference>
<organism evidence="3 4">
    <name type="scientific">Serratia aquatilis</name>
    <dbReference type="NCBI Taxonomy" id="1737515"/>
    <lineage>
        <taxon>Bacteria</taxon>
        <taxon>Pseudomonadati</taxon>
        <taxon>Pseudomonadota</taxon>
        <taxon>Gammaproteobacteria</taxon>
        <taxon>Enterobacterales</taxon>
        <taxon>Yersiniaceae</taxon>
        <taxon>Serratia</taxon>
    </lineage>
</organism>
<proteinExistence type="predicted"/>
<evidence type="ECO:0000313" key="4">
    <source>
        <dbReference type="Proteomes" id="UP001589792"/>
    </source>
</evidence>
<dbReference type="InterPro" id="IPR000259">
    <property type="entry name" value="Adhesion_dom_fimbrial"/>
</dbReference>
<feature type="chain" id="PRO_5046673656" evidence="1">
    <location>
        <begin position="26"/>
        <end position="177"/>
    </location>
</feature>
<comment type="caution">
    <text evidence="3">The sequence shown here is derived from an EMBL/GenBank/DDBJ whole genome shotgun (WGS) entry which is preliminary data.</text>
</comment>
<name>A0ABV6ED58_9GAMM</name>
<evidence type="ECO:0000259" key="2">
    <source>
        <dbReference type="Pfam" id="PF00419"/>
    </source>
</evidence>
<sequence length="177" mass="18953">MNGKMSFRRYWLATTLLILSASGHAESVRLYGTLIADACLIAPGDETVELKFFDVRDRDLYADTRAPSQNFDIRLTECDLTLGNVVKVKLSGTESTELPGMLKLDAGSVASGVVIGLETASGQPLALNQGQASYTLTAGTNQLRLRAYIQGEPSALAGRTIGIGPFNATATFTLDYE</sequence>
<gene>
    <name evidence="3" type="ORF">ACFFJ3_10500</name>
</gene>
<dbReference type="Proteomes" id="UP001589792">
    <property type="component" value="Unassembled WGS sequence"/>
</dbReference>
<dbReference type="Gene3D" id="2.60.40.1090">
    <property type="entry name" value="Fimbrial-type adhesion domain"/>
    <property type="match status" value="1"/>
</dbReference>
<protein>
    <submittedName>
        <fullName evidence="3">Fimbrial protein</fullName>
    </submittedName>
</protein>
<keyword evidence="1" id="KW-0732">Signal</keyword>
<feature type="signal peptide" evidence="1">
    <location>
        <begin position="1"/>
        <end position="25"/>
    </location>
</feature>
<dbReference type="InterPro" id="IPR036937">
    <property type="entry name" value="Adhesion_dom_fimbrial_sf"/>
</dbReference>
<feature type="domain" description="Fimbrial-type adhesion" evidence="2">
    <location>
        <begin position="30"/>
        <end position="177"/>
    </location>
</feature>
<evidence type="ECO:0000256" key="1">
    <source>
        <dbReference type="SAM" id="SignalP"/>
    </source>
</evidence>
<accession>A0ABV6ED58</accession>
<dbReference type="EMBL" id="JBHLXG010000008">
    <property type="protein sequence ID" value="MFC0226926.1"/>
    <property type="molecule type" value="Genomic_DNA"/>
</dbReference>
<keyword evidence="4" id="KW-1185">Reference proteome</keyword>
<dbReference type="InterPro" id="IPR008966">
    <property type="entry name" value="Adhesion_dom_sf"/>
</dbReference>
<dbReference type="RefSeq" id="WP_241680001.1">
    <property type="nucleotide sequence ID" value="NZ_CP173186.1"/>
</dbReference>
<dbReference type="PANTHER" id="PTHR33420:SF9">
    <property type="entry name" value="MINOR FIMBRIAL SUBUNIT"/>
    <property type="match status" value="1"/>
</dbReference>
<dbReference type="Pfam" id="PF00419">
    <property type="entry name" value="Fimbrial"/>
    <property type="match status" value="1"/>
</dbReference>